<evidence type="ECO:0000313" key="2">
    <source>
        <dbReference type="Proteomes" id="UP001151760"/>
    </source>
</evidence>
<name>A0ABQ4ZIQ8_9ASTR</name>
<sequence>MTKVIKGEFEKIKDIKVEVVLLTCDTPLEVFNKEVSRLSGMDNDLFTYEVEVANILCNSKMYDDSEHEANDDMGYDPSDVAFTDWLGSKVFNYKTMDNYTMKALWIYWIRGDDELELTDDESSDDEDEIVEVFRIDTNIFNYETPLCLAFNEFNYLLKVDPDLLTKDIMGFKTYEDYKDDWIYEWNKDVPWVYDKPWLDNGIWKEPTLALEDSKLKDEALRNKAIMEGFIKEDDDESHNESKELCEVHALSVCNIRKYMMIKYSFNNDEEYVAVKEDEYDDLTITRKEACLAYQEIKNDSHAGTLACMRWNNEELKKSLT</sequence>
<organism evidence="1 2">
    <name type="scientific">Tanacetum coccineum</name>
    <dbReference type="NCBI Taxonomy" id="301880"/>
    <lineage>
        <taxon>Eukaryota</taxon>
        <taxon>Viridiplantae</taxon>
        <taxon>Streptophyta</taxon>
        <taxon>Embryophyta</taxon>
        <taxon>Tracheophyta</taxon>
        <taxon>Spermatophyta</taxon>
        <taxon>Magnoliopsida</taxon>
        <taxon>eudicotyledons</taxon>
        <taxon>Gunneridae</taxon>
        <taxon>Pentapetalae</taxon>
        <taxon>asterids</taxon>
        <taxon>campanulids</taxon>
        <taxon>Asterales</taxon>
        <taxon>Asteraceae</taxon>
        <taxon>Asteroideae</taxon>
        <taxon>Anthemideae</taxon>
        <taxon>Anthemidinae</taxon>
        <taxon>Tanacetum</taxon>
    </lineage>
</organism>
<dbReference type="Proteomes" id="UP001151760">
    <property type="component" value="Unassembled WGS sequence"/>
</dbReference>
<proteinExistence type="predicted"/>
<reference evidence="1" key="2">
    <citation type="submission" date="2022-01" db="EMBL/GenBank/DDBJ databases">
        <authorList>
            <person name="Yamashiro T."/>
            <person name="Shiraishi A."/>
            <person name="Satake H."/>
            <person name="Nakayama K."/>
        </authorList>
    </citation>
    <scope>NUCLEOTIDE SEQUENCE</scope>
</reference>
<keyword evidence="2" id="KW-1185">Reference proteome</keyword>
<dbReference type="EMBL" id="BQNB010011401">
    <property type="protein sequence ID" value="GJS90099.1"/>
    <property type="molecule type" value="Genomic_DNA"/>
</dbReference>
<reference evidence="1" key="1">
    <citation type="journal article" date="2022" name="Int. J. Mol. Sci.">
        <title>Draft Genome of Tanacetum Coccineum: Genomic Comparison of Closely Related Tanacetum-Family Plants.</title>
        <authorList>
            <person name="Yamashiro T."/>
            <person name="Shiraishi A."/>
            <person name="Nakayama K."/>
            <person name="Satake H."/>
        </authorList>
    </citation>
    <scope>NUCLEOTIDE SEQUENCE</scope>
</reference>
<evidence type="ECO:0000313" key="1">
    <source>
        <dbReference type="EMBL" id="GJS90099.1"/>
    </source>
</evidence>
<gene>
    <name evidence="1" type="ORF">Tco_0772735</name>
</gene>
<comment type="caution">
    <text evidence="1">The sequence shown here is derived from an EMBL/GenBank/DDBJ whole genome shotgun (WGS) entry which is preliminary data.</text>
</comment>
<accession>A0ABQ4ZIQ8</accession>
<protein>
    <submittedName>
        <fullName evidence="1">Uncharacterized protein</fullName>
    </submittedName>
</protein>